<sequence>MPTIEKLSIKEQALNKMLTEMNEAHSGAEDVIHNWLCTQEEEAIFEGIMKDDRSISGAVKYCSSRASKHQAEGVAMIDDKTVFSWVRKYFISEKVPKSSVQATVKATATKPEKAKVKAKKKPKKTTAQEGYEQLDLLDFL</sequence>
<dbReference type="EMBL" id="DAAKPP010000002">
    <property type="protein sequence ID" value="HAC3054950.1"/>
    <property type="molecule type" value="Genomic_DNA"/>
</dbReference>
<organism evidence="2 4">
    <name type="scientific">Listeria monocytogenes</name>
    <dbReference type="NCBI Taxonomy" id="1639"/>
    <lineage>
        <taxon>Bacteria</taxon>
        <taxon>Bacillati</taxon>
        <taxon>Bacillota</taxon>
        <taxon>Bacilli</taxon>
        <taxon>Bacillales</taxon>
        <taxon>Listeriaceae</taxon>
        <taxon>Listeria</taxon>
    </lineage>
</organism>
<dbReference type="InterPro" id="IPR025624">
    <property type="entry name" value="PcfK"/>
</dbReference>
<dbReference type="AlphaFoldDB" id="A0A3H3KWY8"/>
<proteinExistence type="predicted"/>
<dbReference type="Pfam" id="PF14058">
    <property type="entry name" value="PcfK"/>
    <property type="match status" value="1"/>
</dbReference>
<accession>A0A3H3KWY8</accession>
<gene>
    <name evidence="1" type="ORF">F6515_07495</name>
    <name evidence="2" type="ORF">GZK27_05480</name>
</gene>
<reference evidence="2" key="2">
    <citation type="submission" date="2018-06" db="EMBL/GenBank/DDBJ databases">
        <authorList>
            <consortium name="NCBI Pathogen Detection Project"/>
        </authorList>
    </citation>
    <scope>NUCLEOTIDE SEQUENCE</scope>
    <source>
        <strain evidence="2">LiDS0115</strain>
    </source>
</reference>
<dbReference type="RefSeq" id="WP_046811214.1">
    <property type="nucleotide sequence ID" value="NZ_CP011398.2"/>
</dbReference>
<name>A0A3H3KWY8_LISMN</name>
<dbReference type="Proteomes" id="UP000841561">
    <property type="component" value="Unassembled WGS sequence"/>
</dbReference>
<evidence type="ECO:0000313" key="4">
    <source>
        <dbReference type="Proteomes" id="UP000841561"/>
    </source>
</evidence>
<reference evidence="2 4" key="1">
    <citation type="journal article" date="2018" name="Genome Biol.">
        <title>SKESA: strategic k-mer extension for scrupulous assemblies.</title>
        <authorList>
            <person name="Souvorov A."/>
            <person name="Agarwala R."/>
            <person name="Lipman D.J."/>
        </authorList>
    </citation>
    <scope>NUCLEOTIDE SEQUENCE [LARGE SCALE GENOMIC DNA]</scope>
    <source>
        <strain evidence="2 4">LiDS0115</strain>
    </source>
</reference>
<protein>
    <submittedName>
        <fullName evidence="2">Uncharacterized protein</fullName>
    </submittedName>
</protein>
<dbReference type="EMBL" id="AALGDA010000018">
    <property type="protein sequence ID" value="ECY9782835.1"/>
    <property type="molecule type" value="Genomic_DNA"/>
</dbReference>
<dbReference type="Proteomes" id="UP000489121">
    <property type="component" value="Unassembled WGS sequence"/>
</dbReference>
<reference evidence="1 3" key="3">
    <citation type="submission" date="2019-09" db="EMBL/GenBank/DDBJ databases">
        <authorList>
            <consortium name="PulseNet: The National Subtyping Network for Foodborne Disease Surveillance"/>
            <person name="Tarr C.L."/>
            <person name="Trees E."/>
            <person name="Katz L.S."/>
            <person name="Carleton-Romer H.A."/>
            <person name="Stroika S."/>
            <person name="Kucerova Z."/>
            <person name="Roache K.F."/>
            <person name="Sabol A.L."/>
            <person name="Besser J."/>
            <person name="Gerner-Smidt P."/>
        </authorList>
    </citation>
    <scope>NUCLEOTIDE SEQUENCE [LARGE SCALE GENOMIC DNA]</scope>
    <source>
        <strain evidence="1 3">PNUSAL005692</strain>
    </source>
</reference>
<evidence type="ECO:0000313" key="1">
    <source>
        <dbReference type="EMBL" id="ECY9782835.1"/>
    </source>
</evidence>
<evidence type="ECO:0000313" key="2">
    <source>
        <dbReference type="EMBL" id="HAC3054950.1"/>
    </source>
</evidence>
<comment type="caution">
    <text evidence="2">The sequence shown here is derived from an EMBL/GenBank/DDBJ whole genome shotgun (WGS) entry which is preliminary data.</text>
</comment>
<evidence type="ECO:0000313" key="3">
    <source>
        <dbReference type="Proteomes" id="UP000489121"/>
    </source>
</evidence>